<reference evidence="1 2" key="1">
    <citation type="submission" date="2011-09" db="EMBL/GenBank/DDBJ databases">
        <authorList>
            <consortium name="US DOE Joint Genome Institute (JGI-PGF)"/>
            <person name="Lucas S."/>
            <person name="Han J."/>
            <person name="Lapidus A."/>
            <person name="Cheng J.-F."/>
            <person name="Goodwin L."/>
            <person name="Pitluck S."/>
            <person name="Peters L."/>
            <person name="Land M.L."/>
            <person name="Hauser L."/>
            <person name="Brambilla E."/>
            <person name="Klenk H.-P."/>
            <person name="Woyke T.J."/>
        </authorList>
    </citation>
    <scope>NUCLEOTIDE SEQUENCE [LARGE SCALE GENOMIC DNA]</scope>
    <source>
        <strain evidence="1 2">K62</strain>
    </source>
</reference>
<dbReference type="Gene3D" id="3.90.550.10">
    <property type="entry name" value="Spore Coat Polysaccharide Biosynthesis Protein SpsA, Chain A"/>
    <property type="match status" value="1"/>
</dbReference>
<dbReference type="eggNOG" id="COG1216">
    <property type="taxonomic scope" value="Bacteria"/>
</dbReference>
<organism evidence="1 2">
    <name type="scientific">Saccharomonospora glauca K62</name>
    <dbReference type="NCBI Taxonomy" id="928724"/>
    <lineage>
        <taxon>Bacteria</taxon>
        <taxon>Bacillati</taxon>
        <taxon>Actinomycetota</taxon>
        <taxon>Actinomycetes</taxon>
        <taxon>Pseudonocardiales</taxon>
        <taxon>Pseudonocardiaceae</taxon>
        <taxon>Saccharomonospora</taxon>
    </lineage>
</organism>
<dbReference type="CDD" id="cd00761">
    <property type="entry name" value="Glyco_tranf_GTA_type"/>
    <property type="match status" value="1"/>
</dbReference>
<dbReference type="PANTHER" id="PTHR43685">
    <property type="entry name" value="GLYCOSYLTRANSFERASE"/>
    <property type="match status" value="1"/>
</dbReference>
<dbReference type="AlphaFoldDB" id="I1CYP5"/>
<dbReference type="InterPro" id="IPR050834">
    <property type="entry name" value="Glycosyltransf_2"/>
</dbReference>
<dbReference type="OrthoDB" id="9787979at2"/>
<dbReference type="GO" id="GO:0016740">
    <property type="term" value="F:transferase activity"/>
    <property type="evidence" value="ECO:0007669"/>
    <property type="project" value="UniProtKB-KW"/>
</dbReference>
<accession>I1CYP5</accession>
<evidence type="ECO:0000313" key="2">
    <source>
        <dbReference type="Proteomes" id="UP000005087"/>
    </source>
</evidence>
<keyword evidence="2" id="KW-1185">Reference proteome</keyword>
<dbReference type="InterPro" id="IPR029044">
    <property type="entry name" value="Nucleotide-diphossugar_trans"/>
</dbReference>
<dbReference type="SUPFAM" id="SSF53448">
    <property type="entry name" value="Nucleotide-diphospho-sugar transferases"/>
    <property type="match status" value="1"/>
</dbReference>
<proteinExistence type="predicted"/>
<sequence length="280" mass="31011">MHNPEVTVVTPTIGRLDRLRAALRSVAAQRVAVEHVVVGDDCAARGCRDEVAEIVASFDHARFLDVTAADLPEGLQPYLPARLAFLRNTGVAAGSGEFVCHLDDDNAFEVDHLSSLVELLRANPDVPVAHSWRLLVDDNDVPFVPDGVDPWYPEPDGRRDSYRRLAELGVFEPGSAVVRDRLWAGDEVLGRIDTGEFLIRRTYAEKHGFPQRFTPRQQELEITEDMAYALSMARRGVRPLCTEKATLRYTMGGYSNADSLDSATPRVDLRKQTATGGSIR</sequence>
<evidence type="ECO:0000313" key="1">
    <source>
        <dbReference type="EMBL" id="EIE97819.1"/>
    </source>
</evidence>
<dbReference type="EMBL" id="CM001484">
    <property type="protein sequence ID" value="EIE97819.1"/>
    <property type="molecule type" value="Genomic_DNA"/>
</dbReference>
<dbReference type="PANTHER" id="PTHR43685:SF3">
    <property type="entry name" value="SLR2126 PROTEIN"/>
    <property type="match status" value="1"/>
</dbReference>
<gene>
    <name evidence="1" type="ORF">SacglDRAFT_00881</name>
</gene>
<protein>
    <submittedName>
        <fullName evidence="1">Glycosyl transferase</fullName>
    </submittedName>
</protein>
<reference evidence="2" key="2">
    <citation type="submission" date="2012-01" db="EMBL/GenBank/DDBJ databases">
        <title>Noncontiguous Finished sequence of chromosome of Saccharomonospora glauca K62.</title>
        <authorList>
            <consortium name="US DOE Joint Genome Institute"/>
            <person name="Lucas S."/>
            <person name="Han J."/>
            <person name="Lapidus A."/>
            <person name="Cheng J.-F."/>
            <person name="Goodwin L."/>
            <person name="Pitluck S."/>
            <person name="Peters L."/>
            <person name="Mikhailova N."/>
            <person name="Held B."/>
            <person name="Detter J.C."/>
            <person name="Han C."/>
            <person name="Tapia R."/>
            <person name="Land M."/>
            <person name="Hauser L."/>
            <person name="Kyrpides N."/>
            <person name="Ivanova N."/>
            <person name="Pagani I."/>
            <person name="Brambilla E.-M."/>
            <person name="Klenk H.-P."/>
            <person name="Woyke T."/>
        </authorList>
    </citation>
    <scope>NUCLEOTIDE SEQUENCE [LARGE SCALE GENOMIC DNA]</scope>
    <source>
        <strain evidence="2">K62</strain>
    </source>
</reference>
<dbReference type="STRING" id="928724.SacglDRAFT_00881"/>
<dbReference type="HOGENOM" id="CLU_1022770_0_0_11"/>
<keyword evidence="1" id="KW-0808">Transferase</keyword>
<name>I1CYP5_9PSEU</name>
<dbReference type="RefSeq" id="WP_005462005.1">
    <property type="nucleotide sequence ID" value="NZ_CM001484.1"/>
</dbReference>
<dbReference type="Proteomes" id="UP000005087">
    <property type="component" value="Chromosome"/>
</dbReference>